<sequence>MTSVERDARVGWQPGCPFCQPLPMVLRNALAYAVYDRTPVNPGHLLLIPFRHVADWFDATPQEQQALLELAADGRALLLRERHPDGFNLGVNCGLAAGQSIFHVHLHLIPRYAGDMAEPLGGVRGVIPARQKY</sequence>
<evidence type="ECO:0000313" key="2">
    <source>
        <dbReference type="EMBL" id="OIQ70183.1"/>
    </source>
</evidence>
<dbReference type="AlphaFoldDB" id="A0A1J5PR21"/>
<dbReference type="PANTHER" id="PTHR42997:SF1">
    <property type="entry name" value="AP-4-A PHOSPHORYLASE"/>
    <property type="match status" value="1"/>
</dbReference>
<name>A0A1J5PR21_9ZZZZ</name>
<accession>A0A1J5PR21</accession>
<dbReference type="GO" id="GO:0003877">
    <property type="term" value="F:ATP:ADP adenylyltransferase activity"/>
    <property type="evidence" value="ECO:0007669"/>
    <property type="project" value="UniProtKB-EC"/>
</dbReference>
<dbReference type="InterPro" id="IPR019808">
    <property type="entry name" value="Histidine_triad_CS"/>
</dbReference>
<dbReference type="PROSITE" id="PS00892">
    <property type="entry name" value="HIT_1"/>
    <property type="match status" value="1"/>
</dbReference>
<evidence type="ECO:0000259" key="1">
    <source>
        <dbReference type="PROSITE" id="PS51084"/>
    </source>
</evidence>
<dbReference type="InterPro" id="IPR052908">
    <property type="entry name" value="AP-4-A_phosphorylase"/>
</dbReference>
<protein>
    <submittedName>
        <fullName evidence="2">AP-4-A phosphorylase</fullName>
        <ecNumber evidence="2">2.7.7.53</ecNumber>
    </submittedName>
</protein>
<comment type="caution">
    <text evidence="2">The sequence shown here is derived from an EMBL/GenBank/DDBJ whole genome shotgun (WGS) entry which is preliminary data.</text>
</comment>
<keyword evidence="2" id="KW-0808">Transferase</keyword>
<reference evidence="2" key="1">
    <citation type="submission" date="2016-10" db="EMBL/GenBank/DDBJ databases">
        <title>Sequence of Gallionella enrichment culture.</title>
        <authorList>
            <person name="Poehlein A."/>
            <person name="Muehling M."/>
            <person name="Daniel R."/>
        </authorList>
    </citation>
    <scope>NUCLEOTIDE SEQUENCE</scope>
</reference>
<dbReference type="PANTHER" id="PTHR42997">
    <property type="entry name" value="HIT FAMILY HYDROLASE"/>
    <property type="match status" value="1"/>
</dbReference>
<dbReference type="PRINTS" id="PR00332">
    <property type="entry name" value="HISTRIAD"/>
</dbReference>
<dbReference type="SUPFAM" id="SSF54197">
    <property type="entry name" value="HIT-like"/>
    <property type="match status" value="1"/>
</dbReference>
<keyword evidence="2" id="KW-0548">Nucleotidyltransferase</keyword>
<proteinExistence type="predicted"/>
<dbReference type="InterPro" id="IPR001310">
    <property type="entry name" value="Histidine_triad_HIT"/>
</dbReference>
<gene>
    <name evidence="2" type="ORF">GALL_482060</name>
</gene>
<organism evidence="2">
    <name type="scientific">mine drainage metagenome</name>
    <dbReference type="NCBI Taxonomy" id="410659"/>
    <lineage>
        <taxon>unclassified sequences</taxon>
        <taxon>metagenomes</taxon>
        <taxon>ecological metagenomes</taxon>
    </lineage>
</organism>
<dbReference type="PROSITE" id="PS51084">
    <property type="entry name" value="HIT_2"/>
    <property type="match status" value="1"/>
</dbReference>
<feature type="domain" description="HIT" evidence="1">
    <location>
        <begin position="11"/>
        <end position="118"/>
    </location>
</feature>
<dbReference type="Gene3D" id="3.30.428.10">
    <property type="entry name" value="HIT-like"/>
    <property type="match status" value="1"/>
</dbReference>
<dbReference type="InterPro" id="IPR036265">
    <property type="entry name" value="HIT-like_sf"/>
</dbReference>
<dbReference type="EC" id="2.7.7.53" evidence="2"/>
<dbReference type="Pfam" id="PF01230">
    <property type="entry name" value="HIT"/>
    <property type="match status" value="1"/>
</dbReference>
<dbReference type="InterPro" id="IPR011146">
    <property type="entry name" value="HIT-like"/>
</dbReference>
<dbReference type="EMBL" id="MLJW01004324">
    <property type="protein sequence ID" value="OIQ70183.1"/>
    <property type="molecule type" value="Genomic_DNA"/>
</dbReference>